<feature type="chain" id="PRO_5031165159" evidence="1">
    <location>
        <begin position="19"/>
        <end position="240"/>
    </location>
</feature>
<organism evidence="2 3">
    <name type="scientific">Flavobacterium rivulicola</name>
    <dbReference type="NCBI Taxonomy" id="2732161"/>
    <lineage>
        <taxon>Bacteria</taxon>
        <taxon>Pseudomonadati</taxon>
        <taxon>Bacteroidota</taxon>
        <taxon>Flavobacteriia</taxon>
        <taxon>Flavobacteriales</taxon>
        <taxon>Flavobacteriaceae</taxon>
        <taxon>Flavobacterium</taxon>
    </lineage>
</organism>
<dbReference type="Pfam" id="PF10677">
    <property type="entry name" value="DUF2490"/>
    <property type="match status" value="1"/>
</dbReference>
<comment type="caution">
    <text evidence="2">The sequence shown here is derived from an EMBL/GenBank/DDBJ whole genome shotgun (WGS) entry which is preliminary data.</text>
</comment>
<protein>
    <submittedName>
        <fullName evidence="2">DUF2490 domain-containing protein</fullName>
    </submittedName>
</protein>
<name>A0A7Y3VYQ8_9FLAO</name>
<keyword evidence="3" id="KW-1185">Reference proteome</keyword>
<dbReference type="RefSeq" id="WP_171222130.1">
    <property type="nucleotide sequence ID" value="NZ_CP121446.1"/>
</dbReference>
<reference evidence="2 3" key="1">
    <citation type="submission" date="2020-05" db="EMBL/GenBank/DDBJ databases">
        <title>Draft genome of Flavobacterium sp. IMCC34852.</title>
        <authorList>
            <person name="Song J."/>
            <person name="Cho J.-C."/>
        </authorList>
    </citation>
    <scope>NUCLEOTIDE SEQUENCE [LARGE SCALE GENOMIC DNA]</scope>
    <source>
        <strain evidence="2 3">IMCC34852</strain>
    </source>
</reference>
<sequence>MKIIFAFISLTFFSIGFAQKTNQDQRVWMAYVGQYKASPNWGYHMEAQFRMDNQLEQNLQNLFRVGVVYHLSESKNITAGYALVNTYSASVDDYFKENRLWEQYQVTTKWSKDVLINRFRLEQRWVEQFALSESNQFTSATEYQNRFRVLNRFLWHLAQLKSEKESIYLVVQNELFATMGQNPVNSKLIDQNRFLVGFGLNYSNTIRLELGYLNHYITSSTGSDLMNHTVSISLFHNIVL</sequence>
<evidence type="ECO:0000256" key="1">
    <source>
        <dbReference type="SAM" id="SignalP"/>
    </source>
</evidence>
<dbReference type="InterPro" id="IPR019619">
    <property type="entry name" value="DUF2490"/>
</dbReference>
<dbReference type="AlphaFoldDB" id="A0A7Y3VYQ8"/>
<evidence type="ECO:0000313" key="3">
    <source>
        <dbReference type="Proteomes" id="UP000536509"/>
    </source>
</evidence>
<dbReference type="Proteomes" id="UP000536509">
    <property type="component" value="Unassembled WGS sequence"/>
</dbReference>
<dbReference type="EMBL" id="JABEVX010000003">
    <property type="protein sequence ID" value="NNT71943.1"/>
    <property type="molecule type" value="Genomic_DNA"/>
</dbReference>
<proteinExistence type="predicted"/>
<accession>A0A7Y3VYQ8</accession>
<keyword evidence="1" id="KW-0732">Signal</keyword>
<gene>
    <name evidence="2" type="ORF">HKT18_06920</name>
</gene>
<evidence type="ECO:0000313" key="2">
    <source>
        <dbReference type="EMBL" id="NNT71943.1"/>
    </source>
</evidence>
<feature type="signal peptide" evidence="1">
    <location>
        <begin position="1"/>
        <end position="18"/>
    </location>
</feature>